<evidence type="ECO:0000256" key="14">
    <source>
        <dbReference type="RuleBase" id="RU361236"/>
    </source>
</evidence>
<evidence type="ECO:0000256" key="5">
    <source>
        <dbReference type="ARBA" id="ARBA00022801"/>
    </source>
</evidence>
<feature type="active site" evidence="10">
    <location>
        <position position="79"/>
    </location>
</feature>
<feature type="domain" description="Phospholipase A2-like central" evidence="15">
    <location>
        <begin position="34"/>
        <end position="152"/>
    </location>
</feature>
<evidence type="ECO:0000256" key="4">
    <source>
        <dbReference type="ARBA" id="ARBA00022723"/>
    </source>
</evidence>
<dbReference type="InterPro" id="IPR033113">
    <property type="entry name" value="PLA2_histidine"/>
</dbReference>
<feature type="disulfide bond" evidence="12">
    <location>
        <begin position="114"/>
        <end position="126"/>
    </location>
</feature>
<keyword evidence="4 11" id="KW-0479">Metal-binding</keyword>
<evidence type="ECO:0000256" key="3">
    <source>
        <dbReference type="ARBA" id="ARBA00022525"/>
    </source>
</evidence>
<sequence length="152" mass="17382">MRRLTLLWLFIAEMCFLDVNPSVCSIVRDRRKRSIFNLAAEVNAVAPRNALTYIDYGNYCGPGGNGVALDGVDLCCEVHDHCYGERDRNECKEYYRNLLFINYSWDLVNGQIHCEKEAESCPRAICECDKALAECFATNDGSFSSQRKRWFG</sequence>
<keyword evidence="7" id="KW-0442">Lipid degradation</keyword>
<dbReference type="PANTHER" id="PTHR11716">
    <property type="entry name" value="PHOSPHOLIPASE A2 FAMILY MEMBER"/>
    <property type="match status" value="1"/>
</dbReference>
<dbReference type="PRINTS" id="PR00389">
    <property type="entry name" value="PHPHLIPASEA2"/>
</dbReference>
<dbReference type="Pfam" id="PF00068">
    <property type="entry name" value="Phospholip_A2_1"/>
    <property type="match status" value="1"/>
</dbReference>
<keyword evidence="8 14" id="KW-0443">Lipid metabolism</keyword>
<dbReference type="CDD" id="cd00125">
    <property type="entry name" value="PLA2c"/>
    <property type="match status" value="1"/>
</dbReference>
<evidence type="ECO:0000256" key="2">
    <source>
        <dbReference type="ARBA" id="ARBA00013278"/>
    </source>
</evidence>
<evidence type="ECO:0000313" key="16">
    <source>
        <dbReference type="EMBL" id="MUP40864.1"/>
    </source>
</evidence>
<dbReference type="EC" id="3.1.1.4" evidence="2 14"/>
<dbReference type="SMART" id="SM00085">
    <property type="entry name" value="PA2c"/>
    <property type="match status" value="1"/>
</dbReference>
<feature type="binding site" evidence="11">
    <location>
        <position position="63"/>
    </location>
    <ligand>
        <name>Ca(2+)</name>
        <dbReference type="ChEBI" id="CHEBI:29108"/>
    </ligand>
</feature>
<evidence type="ECO:0000256" key="8">
    <source>
        <dbReference type="ARBA" id="ARBA00023098"/>
    </source>
</evidence>
<dbReference type="InterPro" id="IPR001211">
    <property type="entry name" value="PLA2"/>
</dbReference>
<dbReference type="GO" id="GO:0005509">
    <property type="term" value="F:calcium ion binding"/>
    <property type="evidence" value="ECO:0007669"/>
    <property type="project" value="InterPro"/>
</dbReference>
<feature type="binding site" evidence="11">
    <location>
        <position position="80"/>
    </location>
    <ligand>
        <name>Ca(2+)</name>
        <dbReference type="ChEBI" id="CHEBI:29108"/>
    </ligand>
</feature>
<feature type="binding site" evidence="11">
    <location>
        <position position="59"/>
    </location>
    <ligand>
        <name>Ca(2+)</name>
        <dbReference type="ChEBI" id="CHEBI:29108"/>
    </ligand>
</feature>
<dbReference type="GO" id="GO:0006644">
    <property type="term" value="P:phospholipid metabolic process"/>
    <property type="evidence" value="ECO:0007669"/>
    <property type="project" value="InterPro"/>
</dbReference>
<dbReference type="PANTHER" id="PTHR11716:SF47">
    <property type="entry name" value="PHOSPHOLIPASE A2-ALPHA"/>
    <property type="match status" value="1"/>
</dbReference>
<dbReference type="PROSITE" id="PS00119">
    <property type="entry name" value="PA2_ASP"/>
    <property type="match status" value="1"/>
</dbReference>
<feature type="binding site" evidence="11">
    <location>
        <position position="61"/>
    </location>
    <ligand>
        <name>Ca(2+)</name>
        <dbReference type="ChEBI" id="CHEBI:29108"/>
    </ligand>
</feature>
<evidence type="ECO:0000256" key="11">
    <source>
        <dbReference type="PIRSR" id="PIRSR601211-2"/>
    </source>
</evidence>
<name>A0A646QGN4_9MYRI</name>
<dbReference type="GO" id="GO:0004623">
    <property type="term" value="F:phospholipase A2 activity"/>
    <property type="evidence" value="ECO:0007669"/>
    <property type="project" value="UniProtKB-EC"/>
</dbReference>
<evidence type="ECO:0000256" key="6">
    <source>
        <dbReference type="ARBA" id="ARBA00022837"/>
    </source>
</evidence>
<comment type="catalytic activity">
    <reaction evidence="14">
        <text>a 1,2-diacyl-sn-glycero-3-phosphocholine + H2O = a 1-acyl-sn-glycero-3-phosphocholine + a fatty acid + H(+)</text>
        <dbReference type="Rhea" id="RHEA:15801"/>
        <dbReference type="ChEBI" id="CHEBI:15377"/>
        <dbReference type="ChEBI" id="CHEBI:15378"/>
        <dbReference type="ChEBI" id="CHEBI:28868"/>
        <dbReference type="ChEBI" id="CHEBI:57643"/>
        <dbReference type="ChEBI" id="CHEBI:58168"/>
        <dbReference type="EC" id="3.1.1.4"/>
    </reaction>
</comment>
<reference evidence="16" key="1">
    <citation type="submission" date="2018-11" db="EMBL/GenBank/DDBJ databases">
        <title>Venom-gland transcriptomics and venom proteomics of the Florida green centipede (Hemiscolopendra marginata) reveal sex-based variation in a centipede venom.</title>
        <authorList>
            <person name="Nystrom G.S."/>
            <person name="Ward M.J."/>
            <person name="Ellsworth S.A."/>
            <person name="Rokyta D.R."/>
        </authorList>
    </citation>
    <scope>NUCLEOTIDE SEQUENCE</scope>
    <source>
        <tissue evidence="16">Venom gland</tissue>
    </source>
</reference>
<feature type="chain" id="PRO_5025090362" description="Phospholipase A2" evidence="14">
    <location>
        <begin position="22"/>
        <end position="152"/>
    </location>
</feature>
<feature type="disulfide bond" evidence="12">
    <location>
        <begin position="91"/>
        <end position="121"/>
    </location>
</feature>
<keyword evidence="3 14" id="KW-0964">Secreted</keyword>
<dbReference type="Gene3D" id="1.20.90.10">
    <property type="entry name" value="Phospholipase A2 domain"/>
    <property type="match status" value="1"/>
</dbReference>
<dbReference type="GO" id="GO:0016042">
    <property type="term" value="P:lipid catabolic process"/>
    <property type="evidence" value="ECO:0007669"/>
    <property type="project" value="UniProtKB-KW"/>
</dbReference>
<feature type="signal peptide" evidence="14">
    <location>
        <begin position="1"/>
        <end position="21"/>
    </location>
</feature>
<evidence type="ECO:0000256" key="12">
    <source>
        <dbReference type="PIRSR" id="PIRSR601211-3"/>
    </source>
</evidence>
<organism evidence="16">
    <name type="scientific">Hemiscolopendra marginata</name>
    <dbReference type="NCBI Taxonomy" id="943146"/>
    <lineage>
        <taxon>Eukaryota</taxon>
        <taxon>Metazoa</taxon>
        <taxon>Ecdysozoa</taxon>
        <taxon>Arthropoda</taxon>
        <taxon>Myriapoda</taxon>
        <taxon>Chilopoda</taxon>
        <taxon>Pleurostigmophora</taxon>
        <taxon>Scolopendromorpha</taxon>
        <taxon>Scolopendridae</taxon>
        <taxon>Hemiscolopendra</taxon>
    </lineage>
</organism>
<dbReference type="AlphaFoldDB" id="A0A646QGN4"/>
<dbReference type="PROSITE" id="PS00118">
    <property type="entry name" value="PA2_HIS"/>
    <property type="match status" value="1"/>
</dbReference>
<keyword evidence="5 14" id="KW-0378">Hydrolase</keyword>
<proteinExistence type="inferred from homology"/>
<evidence type="ECO:0000256" key="13">
    <source>
        <dbReference type="RuleBase" id="RU003654"/>
    </source>
</evidence>
<evidence type="ECO:0000256" key="1">
    <source>
        <dbReference type="ARBA" id="ARBA00004613"/>
    </source>
</evidence>
<evidence type="ECO:0000256" key="9">
    <source>
        <dbReference type="ARBA" id="ARBA00023157"/>
    </source>
</evidence>
<comment type="subcellular location">
    <subcellularLocation>
        <location evidence="1 14">Secreted</location>
    </subcellularLocation>
</comment>
<dbReference type="SUPFAM" id="SSF48619">
    <property type="entry name" value="Phospholipase A2, PLA2"/>
    <property type="match status" value="1"/>
</dbReference>
<comment type="cofactor">
    <cofactor evidence="11">
        <name>Ca(2+)</name>
        <dbReference type="ChEBI" id="CHEBI:29108"/>
    </cofactor>
    <text evidence="11">Binds 1 Ca(2+) ion per subunit.</text>
</comment>
<feature type="disulfide bond" evidence="12">
    <location>
        <begin position="75"/>
        <end position="135"/>
    </location>
</feature>
<dbReference type="GO" id="GO:0005576">
    <property type="term" value="C:extracellular region"/>
    <property type="evidence" value="ECO:0007669"/>
    <property type="project" value="UniProtKB-SubCell"/>
</dbReference>
<dbReference type="InterPro" id="IPR036444">
    <property type="entry name" value="PLipase_A2_dom_sf"/>
</dbReference>
<feature type="disulfide bond" evidence="12">
    <location>
        <begin position="60"/>
        <end position="76"/>
    </location>
</feature>
<protein>
    <recommendedName>
        <fullName evidence="2 14">Phospholipase A2</fullName>
        <ecNumber evidence="2 14">3.1.1.4</ecNumber>
    </recommendedName>
</protein>
<dbReference type="EMBL" id="GHBY01000687">
    <property type="protein sequence ID" value="MUP40864.1"/>
    <property type="molecule type" value="Transcribed_RNA"/>
</dbReference>
<keyword evidence="9 12" id="KW-1015">Disulfide bond</keyword>
<feature type="disulfide bond" evidence="12">
    <location>
        <begin position="82"/>
        <end position="128"/>
    </location>
</feature>
<comment type="similarity">
    <text evidence="13">Belongs to the phospholipase A2 family.</text>
</comment>
<keyword evidence="6 11" id="KW-0106">Calcium</keyword>
<dbReference type="InterPro" id="IPR016090">
    <property type="entry name" value="PLA2-like_dom"/>
</dbReference>
<evidence type="ECO:0000256" key="7">
    <source>
        <dbReference type="ARBA" id="ARBA00022963"/>
    </source>
</evidence>
<evidence type="ECO:0000256" key="10">
    <source>
        <dbReference type="PIRSR" id="PIRSR601211-1"/>
    </source>
</evidence>
<keyword evidence="14" id="KW-0732">Signal</keyword>
<feature type="active site" evidence="10">
    <location>
        <position position="129"/>
    </location>
</feature>
<accession>A0A646QGN4</accession>
<evidence type="ECO:0000259" key="15">
    <source>
        <dbReference type="SMART" id="SM00085"/>
    </source>
</evidence>
<dbReference type="InterPro" id="IPR033112">
    <property type="entry name" value="PLA2_Asp_AS"/>
</dbReference>
<dbReference type="GO" id="GO:0050482">
    <property type="term" value="P:arachidonate secretion"/>
    <property type="evidence" value="ECO:0007669"/>
    <property type="project" value="InterPro"/>
</dbReference>